<name>A0A9P9A9A1_9PEZI</name>
<organism evidence="2 3">
    <name type="scientific">Plectosphaerella plurivora</name>
    <dbReference type="NCBI Taxonomy" id="936078"/>
    <lineage>
        <taxon>Eukaryota</taxon>
        <taxon>Fungi</taxon>
        <taxon>Dikarya</taxon>
        <taxon>Ascomycota</taxon>
        <taxon>Pezizomycotina</taxon>
        <taxon>Sordariomycetes</taxon>
        <taxon>Hypocreomycetidae</taxon>
        <taxon>Glomerellales</taxon>
        <taxon>Plectosphaerellaceae</taxon>
        <taxon>Plectosphaerella</taxon>
    </lineage>
</organism>
<comment type="caution">
    <text evidence="2">The sequence shown here is derived from an EMBL/GenBank/DDBJ whole genome shotgun (WGS) entry which is preliminary data.</text>
</comment>
<dbReference type="InterPro" id="IPR016181">
    <property type="entry name" value="Acyl_CoA_acyltransferase"/>
</dbReference>
<proteinExistence type="predicted"/>
<reference evidence="2" key="1">
    <citation type="journal article" date="2021" name="Nat. Commun.">
        <title>Genetic determinants of endophytism in the Arabidopsis root mycobiome.</title>
        <authorList>
            <person name="Mesny F."/>
            <person name="Miyauchi S."/>
            <person name="Thiergart T."/>
            <person name="Pickel B."/>
            <person name="Atanasova L."/>
            <person name="Karlsson M."/>
            <person name="Huettel B."/>
            <person name="Barry K.W."/>
            <person name="Haridas S."/>
            <person name="Chen C."/>
            <person name="Bauer D."/>
            <person name="Andreopoulos W."/>
            <person name="Pangilinan J."/>
            <person name="LaButti K."/>
            <person name="Riley R."/>
            <person name="Lipzen A."/>
            <person name="Clum A."/>
            <person name="Drula E."/>
            <person name="Henrissat B."/>
            <person name="Kohler A."/>
            <person name="Grigoriev I.V."/>
            <person name="Martin F.M."/>
            <person name="Hacquard S."/>
        </authorList>
    </citation>
    <scope>NUCLEOTIDE SEQUENCE</scope>
    <source>
        <strain evidence="2">MPI-SDFR-AT-0117</strain>
    </source>
</reference>
<feature type="domain" description="N-acetyltransferase" evidence="1">
    <location>
        <begin position="72"/>
        <end position="221"/>
    </location>
</feature>
<dbReference type="Proteomes" id="UP000770015">
    <property type="component" value="Unassembled WGS sequence"/>
</dbReference>
<dbReference type="InterPro" id="IPR000182">
    <property type="entry name" value="GNAT_dom"/>
</dbReference>
<evidence type="ECO:0000259" key="1">
    <source>
        <dbReference type="PROSITE" id="PS51186"/>
    </source>
</evidence>
<dbReference type="Pfam" id="PF00583">
    <property type="entry name" value="Acetyltransf_1"/>
    <property type="match status" value="1"/>
</dbReference>
<dbReference type="Gene3D" id="3.40.630.30">
    <property type="match status" value="1"/>
</dbReference>
<dbReference type="AlphaFoldDB" id="A0A9P9A9A1"/>
<dbReference type="EMBL" id="JAGSXJ010000016">
    <property type="protein sequence ID" value="KAH6684843.1"/>
    <property type="molecule type" value="Genomic_DNA"/>
</dbReference>
<gene>
    <name evidence="2" type="ORF">F5X68DRAFT_20690</name>
</gene>
<evidence type="ECO:0000313" key="3">
    <source>
        <dbReference type="Proteomes" id="UP000770015"/>
    </source>
</evidence>
<accession>A0A9P9A9A1</accession>
<dbReference type="SUPFAM" id="SSF55729">
    <property type="entry name" value="Acyl-CoA N-acyltransferases (Nat)"/>
    <property type="match status" value="1"/>
</dbReference>
<dbReference type="GO" id="GO:0016747">
    <property type="term" value="F:acyltransferase activity, transferring groups other than amino-acyl groups"/>
    <property type="evidence" value="ECO:0007669"/>
    <property type="project" value="InterPro"/>
</dbReference>
<protein>
    <recommendedName>
        <fullName evidence="1">N-acetyltransferase domain-containing protein</fullName>
    </recommendedName>
</protein>
<dbReference type="PROSITE" id="PS51186">
    <property type="entry name" value="GNAT"/>
    <property type="match status" value="1"/>
</dbReference>
<dbReference type="OrthoDB" id="2326446at2759"/>
<evidence type="ECO:0000313" key="2">
    <source>
        <dbReference type="EMBL" id="KAH6684843.1"/>
    </source>
</evidence>
<keyword evidence="3" id="KW-1185">Reference proteome</keyword>
<sequence length="235" mass="26481">MTVFRAPSSTGVALIPWDPTSEDHIQRLIEQRIECGWHEDMPAVYWKKLQLQGTKCIYWVVPQPVEVGAAEKLEAQMTPKQRVPLLDTCTTLRGQSLTPSKQPFIPVGHIALDMTHPAADALGFKKPTEGVIWIKSLFVLESLQSNGLARAAMDTLEAMLASEPLCAKTLLLDTMQKDDQIKLKAPKLTTQAWYERRGYRVIHVDPGFYNDTEVPEAKEFEGFVARTVFMQLDMP</sequence>